<evidence type="ECO:0000256" key="4">
    <source>
        <dbReference type="ARBA" id="ARBA00022989"/>
    </source>
</evidence>
<reference evidence="8 9" key="1">
    <citation type="journal article" date="2013" name="ISME J.">
        <title>A metabolic model for members of the genus Tetrasphaera involved in enhanced biological phosphorus removal.</title>
        <authorList>
            <person name="Kristiansen R."/>
            <person name="Nguyen H.T.T."/>
            <person name="Saunders A.M."/>
            <person name="Nielsen J.L."/>
            <person name="Wimmer R."/>
            <person name="Le V.Q."/>
            <person name="McIlroy S.J."/>
            <person name="Petrovski S."/>
            <person name="Seviour R.J."/>
            <person name="Calteau A."/>
            <person name="Nielsen K.L."/>
            <person name="Nielsen P.H."/>
        </authorList>
    </citation>
    <scope>NUCLEOTIDE SEQUENCE [LARGE SCALE GENOMIC DNA]</scope>
    <source>
        <strain evidence="8 9">Ben110</strain>
    </source>
</reference>
<evidence type="ECO:0000313" key="9">
    <source>
        <dbReference type="Proteomes" id="UP000035763"/>
    </source>
</evidence>
<evidence type="ECO:0000256" key="6">
    <source>
        <dbReference type="SAM" id="Phobius"/>
    </source>
</evidence>
<keyword evidence="5 6" id="KW-0472">Membrane</keyword>
<accession>W6JW84</accession>
<dbReference type="Pfam" id="PF13190">
    <property type="entry name" value="PDGLE"/>
    <property type="match status" value="1"/>
</dbReference>
<feature type="transmembrane region" description="Helical" evidence="6">
    <location>
        <begin position="16"/>
        <end position="35"/>
    </location>
</feature>
<evidence type="ECO:0000256" key="1">
    <source>
        <dbReference type="ARBA" id="ARBA00004236"/>
    </source>
</evidence>
<keyword evidence="3 6" id="KW-0812">Transmembrane</keyword>
<dbReference type="STRING" id="1193182.BN11_3320002"/>
<keyword evidence="9" id="KW-1185">Reference proteome</keyword>
<keyword evidence="2" id="KW-1003">Cell membrane</keyword>
<dbReference type="InterPro" id="IPR025937">
    <property type="entry name" value="PDGLE_dom"/>
</dbReference>
<name>W6JW84_9MICO</name>
<dbReference type="AlphaFoldDB" id="W6JW84"/>
<gene>
    <name evidence="8" type="ORF">BN11_3320002</name>
</gene>
<sequence length="111" mass="11590">MNRDVSTRKRISTRTLLLWGLAVTLVLAGVVSFYASGHPDGLEFVAEKLGFDSTAAGHAGGDSPVADYGVRGVENSRLSGGLAGLIGVLLVGIVMTGLVALLRRRTPAKRD</sequence>
<dbReference type="Proteomes" id="UP000035763">
    <property type="component" value="Unassembled WGS sequence"/>
</dbReference>
<organism evidence="8 9">
    <name type="scientific">Nostocoides australiense Ben110</name>
    <dbReference type="NCBI Taxonomy" id="1193182"/>
    <lineage>
        <taxon>Bacteria</taxon>
        <taxon>Bacillati</taxon>
        <taxon>Actinomycetota</taxon>
        <taxon>Actinomycetes</taxon>
        <taxon>Micrococcales</taxon>
        <taxon>Intrasporangiaceae</taxon>
        <taxon>Nostocoides</taxon>
    </lineage>
</organism>
<feature type="transmembrane region" description="Helical" evidence="6">
    <location>
        <begin position="82"/>
        <end position="102"/>
    </location>
</feature>
<protein>
    <submittedName>
        <fullName evidence="8">Putative ABC-type cobalt transport system,permease component</fullName>
    </submittedName>
</protein>
<evidence type="ECO:0000256" key="2">
    <source>
        <dbReference type="ARBA" id="ARBA00022475"/>
    </source>
</evidence>
<proteinExistence type="predicted"/>
<feature type="domain" description="PDGLE" evidence="7">
    <location>
        <begin position="14"/>
        <end position="104"/>
    </location>
</feature>
<evidence type="ECO:0000259" key="7">
    <source>
        <dbReference type="Pfam" id="PF13190"/>
    </source>
</evidence>
<comment type="subcellular location">
    <subcellularLocation>
        <location evidence="1">Cell membrane</location>
    </subcellularLocation>
</comment>
<evidence type="ECO:0000256" key="3">
    <source>
        <dbReference type="ARBA" id="ARBA00022692"/>
    </source>
</evidence>
<evidence type="ECO:0000313" key="8">
    <source>
        <dbReference type="EMBL" id="CCH73818.1"/>
    </source>
</evidence>
<dbReference type="GO" id="GO:0005886">
    <property type="term" value="C:plasma membrane"/>
    <property type="evidence" value="ECO:0007669"/>
    <property type="project" value="UniProtKB-SubCell"/>
</dbReference>
<dbReference type="RefSeq" id="WP_048699429.1">
    <property type="nucleotide sequence ID" value="NZ_HG764815.1"/>
</dbReference>
<keyword evidence="4 6" id="KW-1133">Transmembrane helix</keyword>
<dbReference type="EMBL" id="CAJA01000260">
    <property type="protein sequence ID" value="CCH73818.1"/>
    <property type="molecule type" value="Genomic_DNA"/>
</dbReference>
<evidence type="ECO:0000256" key="5">
    <source>
        <dbReference type="ARBA" id="ARBA00023136"/>
    </source>
</evidence>
<comment type="caution">
    <text evidence="8">The sequence shown here is derived from an EMBL/GenBank/DDBJ whole genome shotgun (WGS) entry which is preliminary data.</text>
</comment>